<accession>A0A0A9A3M7</accession>
<sequence>MRSHLLPVKAVLSLLRSFQPRRGWERNVSAGSEGVHPPPS</sequence>
<dbReference type="AlphaFoldDB" id="A0A0A9A3M7"/>
<proteinExistence type="predicted"/>
<protein>
    <submittedName>
        <fullName evidence="1">Uncharacterized protein</fullName>
    </submittedName>
</protein>
<evidence type="ECO:0000313" key="1">
    <source>
        <dbReference type="EMBL" id="JAD41627.1"/>
    </source>
</evidence>
<reference evidence="1" key="2">
    <citation type="journal article" date="2015" name="Data Brief">
        <title>Shoot transcriptome of the giant reed, Arundo donax.</title>
        <authorList>
            <person name="Barrero R.A."/>
            <person name="Guerrero F.D."/>
            <person name="Moolhuijzen P."/>
            <person name="Goolsby J.A."/>
            <person name="Tidwell J."/>
            <person name="Bellgard S.E."/>
            <person name="Bellgard M.I."/>
        </authorList>
    </citation>
    <scope>NUCLEOTIDE SEQUENCE</scope>
    <source>
        <tissue evidence="1">Shoot tissue taken approximately 20 cm above the soil surface</tissue>
    </source>
</reference>
<dbReference type="EMBL" id="GBRH01256268">
    <property type="protein sequence ID" value="JAD41627.1"/>
    <property type="molecule type" value="Transcribed_RNA"/>
</dbReference>
<organism evidence="1">
    <name type="scientific">Arundo donax</name>
    <name type="common">Giant reed</name>
    <name type="synonym">Donax arundinaceus</name>
    <dbReference type="NCBI Taxonomy" id="35708"/>
    <lineage>
        <taxon>Eukaryota</taxon>
        <taxon>Viridiplantae</taxon>
        <taxon>Streptophyta</taxon>
        <taxon>Embryophyta</taxon>
        <taxon>Tracheophyta</taxon>
        <taxon>Spermatophyta</taxon>
        <taxon>Magnoliopsida</taxon>
        <taxon>Liliopsida</taxon>
        <taxon>Poales</taxon>
        <taxon>Poaceae</taxon>
        <taxon>PACMAD clade</taxon>
        <taxon>Arundinoideae</taxon>
        <taxon>Arundineae</taxon>
        <taxon>Arundo</taxon>
    </lineage>
</organism>
<reference evidence="1" key="1">
    <citation type="submission" date="2014-09" db="EMBL/GenBank/DDBJ databases">
        <authorList>
            <person name="Magalhaes I.L.F."/>
            <person name="Oliveira U."/>
            <person name="Santos F.R."/>
            <person name="Vidigal T.H.D.A."/>
            <person name="Brescovit A.D."/>
            <person name="Santos A.J."/>
        </authorList>
    </citation>
    <scope>NUCLEOTIDE SEQUENCE</scope>
    <source>
        <tissue evidence="1">Shoot tissue taken approximately 20 cm above the soil surface</tissue>
    </source>
</reference>
<name>A0A0A9A3M7_ARUDO</name>